<dbReference type="Gene3D" id="3.30.559.10">
    <property type="entry name" value="Chloramphenicol acetyltransferase-like domain"/>
    <property type="match status" value="1"/>
</dbReference>
<dbReference type="Proteomes" id="UP001604277">
    <property type="component" value="Unassembled WGS sequence"/>
</dbReference>
<evidence type="ECO:0000256" key="1">
    <source>
        <dbReference type="ARBA" id="ARBA00022679"/>
    </source>
</evidence>
<reference evidence="3" key="1">
    <citation type="submission" date="2024-07" db="EMBL/GenBank/DDBJ databases">
        <title>Two chromosome-level genome assemblies of Korean endemic species Abeliophyllum distichum and Forsythia ovata (Oleaceae).</title>
        <authorList>
            <person name="Jang H."/>
        </authorList>
    </citation>
    <scope>NUCLEOTIDE SEQUENCE [LARGE SCALE GENOMIC DNA]</scope>
</reference>
<organism evidence="2 3">
    <name type="scientific">Forsythia ovata</name>
    <dbReference type="NCBI Taxonomy" id="205694"/>
    <lineage>
        <taxon>Eukaryota</taxon>
        <taxon>Viridiplantae</taxon>
        <taxon>Streptophyta</taxon>
        <taxon>Embryophyta</taxon>
        <taxon>Tracheophyta</taxon>
        <taxon>Spermatophyta</taxon>
        <taxon>Magnoliopsida</taxon>
        <taxon>eudicotyledons</taxon>
        <taxon>Gunneridae</taxon>
        <taxon>Pentapetalae</taxon>
        <taxon>asterids</taxon>
        <taxon>lamiids</taxon>
        <taxon>Lamiales</taxon>
        <taxon>Oleaceae</taxon>
        <taxon>Forsythieae</taxon>
        <taxon>Forsythia</taxon>
    </lineage>
</organism>
<sequence length="136" mass="16244">MVVNCCHRLVPKLETILQFRAFQHTHQPATYWLRIFRWCAEQLNKNVLAHDNNTVRKYIGDWERDPRCFSLENFDVTIITMGSSPRFPMYENDFGWEKPFAVQNGRANKFDGGECRPEVIRLFFFVNRIIQQVESR</sequence>
<dbReference type="InterPro" id="IPR051283">
    <property type="entry name" value="Sec_Metabolite_Acyltrans"/>
</dbReference>
<comment type="caution">
    <text evidence="2">The sequence shown here is derived from an EMBL/GenBank/DDBJ whole genome shotgun (WGS) entry which is preliminary data.</text>
</comment>
<evidence type="ECO:0000313" key="3">
    <source>
        <dbReference type="Proteomes" id="UP001604277"/>
    </source>
</evidence>
<dbReference type="PANTHER" id="PTHR31896:SF64">
    <property type="entry name" value="TRICHOTHECENE 3-O-ACETYLTRANSFERASE"/>
    <property type="match status" value="1"/>
</dbReference>
<dbReference type="Pfam" id="PF02458">
    <property type="entry name" value="Transferase"/>
    <property type="match status" value="1"/>
</dbReference>
<dbReference type="InterPro" id="IPR023213">
    <property type="entry name" value="CAT-like_dom_sf"/>
</dbReference>
<name>A0ABD1TP48_9LAMI</name>
<dbReference type="PANTHER" id="PTHR31896">
    <property type="entry name" value="FAMILY REGULATORY PROTEIN, PUTATIVE (AFU_ORTHOLOGUE AFUA_3G14730)-RELATED"/>
    <property type="match status" value="1"/>
</dbReference>
<keyword evidence="1" id="KW-0808">Transferase</keyword>
<proteinExistence type="predicted"/>
<evidence type="ECO:0000313" key="2">
    <source>
        <dbReference type="EMBL" id="KAL2514512.1"/>
    </source>
</evidence>
<accession>A0ABD1TP48</accession>
<dbReference type="GO" id="GO:0016740">
    <property type="term" value="F:transferase activity"/>
    <property type="evidence" value="ECO:0007669"/>
    <property type="project" value="UniProtKB-KW"/>
</dbReference>
<dbReference type="EMBL" id="JBFOLJ010000008">
    <property type="protein sequence ID" value="KAL2514512.1"/>
    <property type="molecule type" value="Genomic_DNA"/>
</dbReference>
<keyword evidence="3" id="KW-1185">Reference proteome</keyword>
<protein>
    <submittedName>
        <fullName evidence="2">HXXXD-type acyl-transferase family protein</fullName>
    </submittedName>
</protein>
<gene>
    <name evidence="2" type="ORF">Fot_28483</name>
</gene>
<dbReference type="AlphaFoldDB" id="A0ABD1TP48"/>